<keyword evidence="10" id="KW-0732">Signal</keyword>
<dbReference type="CDD" id="cd00082">
    <property type="entry name" value="HisKA"/>
    <property type="match status" value="1"/>
</dbReference>
<sequence>MHRLLRLPGTRAVPRWRAVRSLVASVLLALPMLTDATPALAPAATAPHPRIGVLSVLDDEDTQRQWQPLADRLAQALPGWQVQLQALNAAALEAAVAQRQLDFVVTNPGHYVVLEARHGATRIATQTAESGSDPAHAVGAAVVVRAGAPLPNTLADLRGQRVAAVQGQAFGGYQLVTAEWLRHGLDAEAGAVQRVFTGFPMQRVADAVLSGQADAGILRTCVLEQLERAGRVPPGALVVVGARPDAPPGCQSSTPLYPGWAFAALAHTPHEQARSVLLALLGLPADAQGSRWSVPADYQRVHDVLRNLQVEPYAFLRDTGPQALLGRYWPALAGALALVLLGAAYMLHVELLVRRRTFELTRSLREREQLAQQLAQGQEAMDHLARLSVLGELSATLAHELSHPLATIANYAASVQRRAARGDLAPAALAQALQDIAQETERATRVIASVRALARKRTAVRTHSDPATLVSEAVALFGSLLGQAPPITVIHESAAQGLRVWCDPQQIQQVLLNLLKNALDAHRAAGRDNAAMVISIQHLPHHLAIAVRDHGAPLSEAERARLFEPFYTTRAHGLGLGLAICRGIAEAHGGALLARPADASDITGADTGTSHTGMVFALHLPLAPAANAPPAPGLTSICAATQARTAQPAPAPTPAPATPTAPP</sequence>
<evidence type="ECO:0000256" key="2">
    <source>
        <dbReference type="ARBA" id="ARBA00012438"/>
    </source>
</evidence>
<comment type="caution">
    <text evidence="12">The sequence shown here is derived from an EMBL/GenBank/DDBJ whole genome shotgun (WGS) entry which is preliminary data.</text>
</comment>
<organism evidence="12 13">
    <name type="scientific">Simplicispira metamorpha</name>
    <dbReference type="NCBI Taxonomy" id="80881"/>
    <lineage>
        <taxon>Bacteria</taxon>
        <taxon>Pseudomonadati</taxon>
        <taxon>Pseudomonadota</taxon>
        <taxon>Betaproteobacteria</taxon>
        <taxon>Burkholderiales</taxon>
        <taxon>Comamonadaceae</taxon>
        <taxon>Simplicispira</taxon>
    </lineage>
</organism>
<feature type="compositionally biased region" description="Pro residues" evidence="9">
    <location>
        <begin position="649"/>
        <end position="663"/>
    </location>
</feature>
<dbReference type="EMBL" id="SLXH01000024">
    <property type="protein sequence ID" value="TCP15430.1"/>
    <property type="molecule type" value="Genomic_DNA"/>
</dbReference>
<evidence type="ECO:0000256" key="8">
    <source>
        <dbReference type="ARBA" id="ARBA00023012"/>
    </source>
</evidence>
<dbReference type="GO" id="GO:0005524">
    <property type="term" value="F:ATP binding"/>
    <property type="evidence" value="ECO:0007669"/>
    <property type="project" value="UniProtKB-KW"/>
</dbReference>
<evidence type="ECO:0000256" key="6">
    <source>
        <dbReference type="ARBA" id="ARBA00022777"/>
    </source>
</evidence>
<dbReference type="Pfam" id="PF12974">
    <property type="entry name" value="Phosphonate-bd"/>
    <property type="match status" value="1"/>
</dbReference>
<evidence type="ECO:0000259" key="11">
    <source>
        <dbReference type="PROSITE" id="PS50109"/>
    </source>
</evidence>
<feature type="signal peptide" evidence="10">
    <location>
        <begin position="1"/>
        <end position="36"/>
    </location>
</feature>
<dbReference type="AlphaFoldDB" id="A0A4R2N4H2"/>
<dbReference type="InterPro" id="IPR003661">
    <property type="entry name" value="HisK_dim/P_dom"/>
</dbReference>
<proteinExistence type="predicted"/>
<dbReference type="SUPFAM" id="SSF47384">
    <property type="entry name" value="Homodimeric domain of signal transducing histidine kinase"/>
    <property type="match status" value="1"/>
</dbReference>
<evidence type="ECO:0000313" key="12">
    <source>
        <dbReference type="EMBL" id="TCP15430.1"/>
    </source>
</evidence>
<accession>A0A4R2N4H2</accession>
<evidence type="ECO:0000256" key="10">
    <source>
        <dbReference type="SAM" id="SignalP"/>
    </source>
</evidence>
<dbReference type="InterPro" id="IPR036890">
    <property type="entry name" value="HATPase_C_sf"/>
</dbReference>
<dbReference type="SMART" id="SM00388">
    <property type="entry name" value="HisKA"/>
    <property type="match status" value="1"/>
</dbReference>
<keyword evidence="6 12" id="KW-0418">Kinase</keyword>
<comment type="catalytic activity">
    <reaction evidence="1">
        <text>ATP + protein L-histidine = ADP + protein N-phospho-L-histidine.</text>
        <dbReference type="EC" id="2.7.13.3"/>
    </reaction>
</comment>
<keyword evidence="4" id="KW-0808">Transferase</keyword>
<evidence type="ECO:0000256" key="4">
    <source>
        <dbReference type="ARBA" id="ARBA00022679"/>
    </source>
</evidence>
<feature type="chain" id="PRO_5020296202" description="histidine kinase" evidence="10">
    <location>
        <begin position="37"/>
        <end position="663"/>
    </location>
</feature>
<dbReference type="PANTHER" id="PTHR43065:SF10">
    <property type="entry name" value="PEROXIDE STRESS-ACTIVATED HISTIDINE KINASE MAK3"/>
    <property type="match status" value="1"/>
</dbReference>
<dbReference type="Proteomes" id="UP000295182">
    <property type="component" value="Unassembled WGS sequence"/>
</dbReference>
<dbReference type="Pfam" id="PF02518">
    <property type="entry name" value="HATPase_c"/>
    <property type="match status" value="1"/>
</dbReference>
<evidence type="ECO:0000256" key="5">
    <source>
        <dbReference type="ARBA" id="ARBA00022741"/>
    </source>
</evidence>
<evidence type="ECO:0000256" key="1">
    <source>
        <dbReference type="ARBA" id="ARBA00000085"/>
    </source>
</evidence>
<evidence type="ECO:0000256" key="3">
    <source>
        <dbReference type="ARBA" id="ARBA00022553"/>
    </source>
</evidence>
<name>A0A4R2N4H2_9BURK</name>
<dbReference type="SUPFAM" id="SSF55874">
    <property type="entry name" value="ATPase domain of HSP90 chaperone/DNA topoisomerase II/histidine kinase"/>
    <property type="match status" value="1"/>
</dbReference>
<dbReference type="Gene3D" id="1.10.287.130">
    <property type="match status" value="1"/>
</dbReference>
<protein>
    <recommendedName>
        <fullName evidence="2">histidine kinase</fullName>
        <ecNumber evidence="2">2.7.13.3</ecNumber>
    </recommendedName>
</protein>
<keyword evidence="3" id="KW-0597">Phosphoprotein</keyword>
<keyword evidence="7" id="KW-0067">ATP-binding</keyword>
<dbReference type="SMART" id="SM00387">
    <property type="entry name" value="HATPase_c"/>
    <property type="match status" value="1"/>
</dbReference>
<dbReference type="GO" id="GO:0000155">
    <property type="term" value="F:phosphorelay sensor kinase activity"/>
    <property type="evidence" value="ECO:0007669"/>
    <property type="project" value="InterPro"/>
</dbReference>
<dbReference type="EC" id="2.7.13.3" evidence="2"/>
<dbReference type="SUPFAM" id="SSF53850">
    <property type="entry name" value="Periplasmic binding protein-like II"/>
    <property type="match status" value="1"/>
</dbReference>
<gene>
    <name evidence="12" type="ORF">EV674_12417</name>
</gene>
<dbReference type="Gene3D" id="3.40.190.10">
    <property type="entry name" value="Periplasmic binding protein-like II"/>
    <property type="match status" value="2"/>
</dbReference>
<dbReference type="PROSITE" id="PS50109">
    <property type="entry name" value="HIS_KIN"/>
    <property type="match status" value="1"/>
</dbReference>
<dbReference type="Gene3D" id="3.30.565.10">
    <property type="entry name" value="Histidine kinase-like ATPase, C-terminal domain"/>
    <property type="match status" value="1"/>
</dbReference>
<feature type="domain" description="Histidine kinase" evidence="11">
    <location>
        <begin position="396"/>
        <end position="624"/>
    </location>
</feature>
<keyword evidence="13" id="KW-1185">Reference proteome</keyword>
<dbReference type="PANTHER" id="PTHR43065">
    <property type="entry name" value="SENSOR HISTIDINE KINASE"/>
    <property type="match status" value="1"/>
</dbReference>
<keyword evidence="5" id="KW-0547">Nucleotide-binding</keyword>
<dbReference type="PRINTS" id="PR00344">
    <property type="entry name" value="BCTRLSENSOR"/>
</dbReference>
<dbReference type="InterPro" id="IPR005467">
    <property type="entry name" value="His_kinase_dom"/>
</dbReference>
<keyword evidence="8" id="KW-0902">Two-component regulatory system</keyword>
<feature type="region of interest" description="Disordered" evidence="9">
    <location>
        <begin position="642"/>
        <end position="663"/>
    </location>
</feature>
<dbReference type="InterPro" id="IPR003594">
    <property type="entry name" value="HATPase_dom"/>
</dbReference>
<evidence type="ECO:0000256" key="9">
    <source>
        <dbReference type="SAM" id="MobiDB-lite"/>
    </source>
</evidence>
<reference evidence="12 13" key="1">
    <citation type="submission" date="2019-03" db="EMBL/GenBank/DDBJ databases">
        <title>Genomic Encyclopedia of Type Strains, Phase IV (KMG-IV): sequencing the most valuable type-strain genomes for metagenomic binning, comparative biology and taxonomic classification.</title>
        <authorList>
            <person name="Goeker M."/>
        </authorList>
    </citation>
    <scope>NUCLEOTIDE SEQUENCE [LARGE SCALE GENOMIC DNA]</scope>
    <source>
        <strain evidence="12 13">DSM 1837</strain>
    </source>
</reference>
<evidence type="ECO:0000313" key="13">
    <source>
        <dbReference type="Proteomes" id="UP000295182"/>
    </source>
</evidence>
<dbReference type="RefSeq" id="WP_241524966.1">
    <property type="nucleotide sequence ID" value="NZ_QXNC01000021.1"/>
</dbReference>
<dbReference type="InterPro" id="IPR036097">
    <property type="entry name" value="HisK_dim/P_sf"/>
</dbReference>
<dbReference type="Pfam" id="PF00512">
    <property type="entry name" value="HisKA"/>
    <property type="match status" value="1"/>
</dbReference>
<evidence type="ECO:0000256" key="7">
    <source>
        <dbReference type="ARBA" id="ARBA00022840"/>
    </source>
</evidence>
<dbReference type="InterPro" id="IPR004358">
    <property type="entry name" value="Sig_transdc_His_kin-like_C"/>
</dbReference>